<dbReference type="EMBL" id="MCFE01000255">
    <property type="protein sequence ID" value="ORX92874.1"/>
    <property type="molecule type" value="Genomic_DNA"/>
</dbReference>
<comment type="caution">
    <text evidence="4">The sequence shown here is derived from an EMBL/GenBank/DDBJ whole genome shotgun (WGS) entry which is preliminary data.</text>
</comment>
<feature type="transmembrane region" description="Helical" evidence="2">
    <location>
        <begin position="190"/>
        <end position="211"/>
    </location>
</feature>
<feature type="compositionally biased region" description="Polar residues" evidence="1">
    <location>
        <begin position="233"/>
        <end position="269"/>
    </location>
</feature>
<keyword evidence="3" id="KW-0732">Signal</keyword>
<accession>A0A1Y1Y5J1</accession>
<feature type="chain" id="PRO_5012146684" description="Mid2 domain-containing protein" evidence="3">
    <location>
        <begin position="30"/>
        <end position="318"/>
    </location>
</feature>
<evidence type="ECO:0008006" key="6">
    <source>
        <dbReference type="Google" id="ProtNLM"/>
    </source>
</evidence>
<evidence type="ECO:0000313" key="5">
    <source>
        <dbReference type="Proteomes" id="UP000193498"/>
    </source>
</evidence>
<keyword evidence="2" id="KW-0812">Transmembrane</keyword>
<evidence type="ECO:0000313" key="4">
    <source>
        <dbReference type="EMBL" id="ORX92874.1"/>
    </source>
</evidence>
<dbReference type="InParanoid" id="A0A1Y1Y5J1"/>
<keyword evidence="2" id="KW-1133">Transmembrane helix</keyword>
<feature type="region of interest" description="Disordered" evidence="1">
    <location>
        <begin position="220"/>
        <end position="282"/>
    </location>
</feature>
<gene>
    <name evidence="4" type="ORF">K493DRAFT_40129</name>
</gene>
<proteinExistence type="predicted"/>
<protein>
    <recommendedName>
        <fullName evidence="6">Mid2 domain-containing protein</fullName>
    </recommendedName>
</protein>
<evidence type="ECO:0000256" key="1">
    <source>
        <dbReference type="SAM" id="MobiDB-lite"/>
    </source>
</evidence>
<sequence>MKLSVAPTRRSWLIISAFLVLSLICCSSADPVADDAPCSPQLYCSPELNATWTVGSSQILRWNKYYGTLVAKSTVDIYLYEMSDTRKPLKQWMGYNNEGFLPIIVTSDYFQEIPNRAGNVNLIRYYKFVVTTEGGAPTTSESGPIFKIQDNIPTASTQIVTSTVIVTYTPTDLSRPGVNTGSSGVSGKTIGIIVGSILGALAAGALAFFLIRYKTHKNKQSAGAISSEKPDTISPNNNRSIPNAVSGQAPTDSLSSVRRGDSVQSTSPLTAGAGSHGNDSQFVKLTENEAKLIADVYRKSLRKPGWEDGETSNRNSTD</sequence>
<evidence type="ECO:0000256" key="3">
    <source>
        <dbReference type="SAM" id="SignalP"/>
    </source>
</evidence>
<dbReference type="Proteomes" id="UP000193498">
    <property type="component" value="Unassembled WGS sequence"/>
</dbReference>
<organism evidence="4 5">
    <name type="scientific">Basidiobolus meristosporus CBS 931.73</name>
    <dbReference type="NCBI Taxonomy" id="1314790"/>
    <lineage>
        <taxon>Eukaryota</taxon>
        <taxon>Fungi</taxon>
        <taxon>Fungi incertae sedis</taxon>
        <taxon>Zoopagomycota</taxon>
        <taxon>Entomophthoromycotina</taxon>
        <taxon>Basidiobolomycetes</taxon>
        <taxon>Basidiobolales</taxon>
        <taxon>Basidiobolaceae</taxon>
        <taxon>Basidiobolus</taxon>
    </lineage>
</organism>
<keyword evidence="5" id="KW-1185">Reference proteome</keyword>
<dbReference type="AlphaFoldDB" id="A0A1Y1Y5J1"/>
<dbReference type="InterPro" id="IPR028000">
    <property type="entry name" value="Pma1"/>
</dbReference>
<dbReference type="STRING" id="1314790.A0A1Y1Y5J1"/>
<feature type="signal peptide" evidence="3">
    <location>
        <begin position="1"/>
        <end position="29"/>
    </location>
</feature>
<dbReference type="Pfam" id="PF14610">
    <property type="entry name" value="Psg1"/>
    <property type="match status" value="1"/>
</dbReference>
<name>A0A1Y1Y5J1_9FUNG</name>
<reference evidence="4 5" key="1">
    <citation type="submission" date="2016-07" db="EMBL/GenBank/DDBJ databases">
        <title>Pervasive Adenine N6-methylation of Active Genes in Fungi.</title>
        <authorList>
            <consortium name="DOE Joint Genome Institute"/>
            <person name="Mondo S.J."/>
            <person name="Dannebaum R.O."/>
            <person name="Kuo R.C."/>
            <person name="Labutti K."/>
            <person name="Haridas S."/>
            <person name="Kuo A."/>
            <person name="Salamov A."/>
            <person name="Ahrendt S.R."/>
            <person name="Lipzen A."/>
            <person name="Sullivan W."/>
            <person name="Andreopoulos W.B."/>
            <person name="Clum A."/>
            <person name="Lindquist E."/>
            <person name="Daum C."/>
            <person name="Ramamoorthy G.K."/>
            <person name="Gryganskyi A."/>
            <person name="Culley D."/>
            <person name="Magnuson J.K."/>
            <person name="James T.Y."/>
            <person name="O'Malley M.A."/>
            <person name="Stajich J.E."/>
            <person name="Spatafora J.W."/>
            <person name="Visel A."/>
            <person name="Grigoriev I.V."/>
        </authorList>
    </citation>
    <scope>NUCLEOTIDE SEQUENCE [LARGE SCALE GENOMIC DNA]</scope>
    <source>
        <strain evidence="4 5">CBS 931.73</strain>
    </source>
</reference>
<keyword evidence="2" id="KW-0472">Membrane</keyword>
<evidence type="ECO:0000256" key="2">
    <source>
        <dbReference type="SAM" id="Phobius"/>
    </source>
</evidence>